<dbReference type="SUPFAM" id="SSF55729">
    <property type="entry name" value="Acyl-CoA N-acyltransferases (Nat)"/>
    <property type="match status" value="1"/>
</dbReference>
<reference evidence="2 3" key="1">
    <citation type="submission" date="2017-11" db="EMBL/GenBank/DDBJ databases">
        <title>Comparitive Functional Genomics of Dry Heat Resistant strains isolated from the Viking Spacecraft.</title>
        <authorList>
            <person name="Seuylemezian A."/>
            <person name="Cooper K."/>
            <person name="Vaishampayan P."/>
        </authorList>
    </citation>
    <scope>NUCLEOTIDE SEQUENCE [LARGE SCALE GENOMIC DNA]</scope>
    <source>
        <strain evidence="2 3">V1-29</strain>
    </source>
</reference>
<dbReference type="EMBL" id="PGUY01000058">
    <property type="protein sequence ID" value="PLT28526.1"/>
    <property type="molecule type" value="Genomic_DNA"/>
</dbReference>
<dbReference type="PROSITE" id="PS51186">
    <property type="entry name" value="GNAT"/>
    <property type="match status" value="1"/>
</dbReference>
<accession>A0A2N5M2C6</accession>
<dbReference type="AlphaFoldDB" id="A0A2N5M2C6"/>
<dbReference type="InterPro" id="IPR016181">
    <property type="entry name" value="Acyl_CoA_acyltransferase"/>
</dbReference>
<dbReference type="Pfam" id="PF13302">
    <property type="entry name" value="Acetyltransf_3"/>
    <property type="match status" value="1"/>
</dbReference>
<dbReference type="InterPro" id="IPR000182">
    <property type="entry name" value="GNAT_dom"/>
</dbReference>
<organism evidence="2 3">
    <name type="scientific">Peribacillus deserti</name>
    <dbReference type="NCBI Taxonomy" id="673318"/>
    <lineage>
        <taxon>Bacteria</taxon>
        <taxon>Bacillati</taxon>
        <taxon>Bacillota</taxon>
        <taxon>Bacilli</taxon>
        <taxon>Bacillales</taxon>
        <taxon>Bacillaceae</taxon>
        <taxon>Peribacillus</taxon>
    </lineage>
</organism>
<dbReference type="OrthoDB" id="9795206at2"/>
<proteinExistence type="predicted"/>
<sequence>MGIFLRGNKLRLRSIRVKDLETLWELIYSGENPEWKKWDAPYWPLKMVDFNTYKNQMEPLIHTMGKPESKLLIEVNGIIIGLIMFYWEDEKTKWLEIGIVIYKDTYWNGGFGTEALALYSDYLFNSLDIGRVGLTTWSGNTGMIRAAEKAGFTLEGRMRKCRYYNGVYYDSIRMGLIREEWKQGVLQIT</sequence>
<name>A0A2N5M2C6_9BACI</name>
<dbReference type="RefSeq" id="WP_101644791.1">
    <property type="nucleotide sequence ID" value="NZ_PGUY01000058.1"/>
</dbReference>
<dbReference type="GO" id="GO:0016747">
    <property type="term" value="F:acyltransferase activity, transferring groups other than amino-acyl groups"/>
    <property type="evidence" value="ECO:0007669"/>
    <property type="project" value="InterPro"/>
</dbReference>
<gene>
    <name evidence="2" type="ORF">CUU66_18180</name>
</gene>
<feature type="domain" description="N-acetyltransferase" evidence="1">
    <location>
        <begin position="10"/>
        <end position="175"/>
    </location>
</feature>
<dbReference type="Gene3D" id="3.40.630.30">
    <property type="match status" value="1"/>
</dbReference>
<dbReference type="Proteomes" id="UP000234748">
    <property type="component" value="Unassembled WGS sequence"/>
</dbReference>
<evidence type="ECO:0000313" key="2">
    <source>
        <dbReference type="EMBL" id="PLT28526.1"/>
    </source>
</evidence>
<dbReference type="PANTHER" id="PTHR43415:SF4">
    <property type="entry name" value="N-ACETYLTRANSFERASE DOMAIN-CONTAINING PROTEIN"/>
    <property type="match status" value="1"/>
</dbReference>
<evidence type="ECO:0000259" key="1">
    <source>
        <dbReference type="PROSITE" id="PS51186"/>
    </source>
</evidence>
<comment type="caution">
    <text evidence="2">The sequence shown here is derived from an EMBL/GenBank/DDBJ whole genome shotgun (WGS) entry which is preliminary data.</text>
</comment>
<keyword evidence="2" id="KW-0808">Transferase</keyword>
<evidence type="ECO:0000313" key="3">
    <source>
        <dbReference type="Proteomes" id="UP000234748"/>
    </source>
</evidence>
<keyword evidence="3" id="KW-1185">Reference proteome</keyword>
<dbReference type="PANTHER" id="PTHR43415">
    <property type="entry name" value="SPERMIDINE N(1)-ACETYLTRANSFERASE"/>
    <property type="match status" value="1"/>
</dbReference>
<protein>
    <submittedName>
        <fullName evidence="2">N-acetyltransferase</fullName>
    </submittedName>
</protein>